<evidence type="ECO:0000313" key="1">
    <source>
        <dbReference type="EMBL" id="CAG5024716.1"/>
    </source>
</evidence>
<protein>
    <submittedName>
        <fullName evidence="1">(apollo) hypothetical protein</fullName>
    </submittedName>
</protein>
<dbReference type="Proteomes" id="UP000691718">
    <property type="component" value="Unassembled WGS sequence"/>
</dbReference>
<dbReference type="EMBL" id="CAJQZP010001166">
    <property type="protein sequence ID" value="CAG5024716.1"/>
    <property type="molecule type" value="Genomic_DNA"/>
</dbReference>
<evidence type="ECO:0000313" key="2">
    <source>
        <dbReference type="Proteomes" id="UP000691718"/>
    </source>
</evidence>
<organism evidence="1 2">
    <name type="scientific">Parnassius apollo</name>
    <name type="common">Apollo butterfly</name>
    <name type="synonym">Papilio apollo</name>
    <dbReference type="NCBI Taxonomy" id="110799"/>
    <lineage>
        <taxon>Eukaryota</taxon>
        <taxon>Metazoa</taxon>
        <taxon>Ecdysozoa</taxon>
        <taxon>Arthropoda</taxon>
        <taxon>Hexapoda</taxon>
        <taxon>Insecta</taxon>
        <taxon>Pterygota</taxon>
        <taxon>Neoptera</taxon>
        <taxon>Endopterygota</taxon>
        <taxon>Lepidoptera</taxon>
        <taxon>Glossata</taxon>
        <taxon>Ditrysia</taxon>
        <taxon>Papilionoidea</taxon>
        <taxon>Papilionidae</taxon>
        <taxon>Parnassiinae</taxon>
        <taxon>Parnassini</taxon>
        <taxon>Parnassius</taxon>
        <taxon>Parnassius</taxon>
    </lineage>
</organism>
<name>A0A8S3XK40_PARAO</name>
<gene>
    <name evidence="1" type="ORF">PAPOLLO_LOCUS18190</name>
</gene>
<comment type="caution">
    <text evidence="1">The sequence shown here is derived from an EMBL/GenBank/DDBJ whole genome shotgun (WGS) entry which is preliminary data.</text>
</comment>
<dbReference type="AlphaFoldDB" id="A0A8S3XK40"/>
<proteinExistence type="predicted"/>
<sequence length="131" mass="14783">MKDHFKRPASALATEDRYDLLGRSIAMKLRSLDKRQRLIAEKIINDTLFDAEMGNMNTETIQNRRSLTFVSSPTPNLSRTPSPSPSLVQQYYTQPYTHTASVTPEVQHPTTKVHDFSCTAKSALRISNSTI</sequence>
<accession>A0A8S3XK40</accession>
<reference evidence="1" key="1">
    <citation type="submission" date="2021-04" db="EMBL/GenBank/DDBJ databases">
        <authorList>
            <person name="Tunstrom K."/>
        </authorList>
    </citation>
    <scope>NUCLEOTIDE SEQUENCE</scope>
</reference>
<dbReference type="OrthoDB" id="6617753at2759"/>
<keyword evidence="2" id="KW-1185">Reference proteome</keyword>